<comment type="caution">
    <text evidence="1">The sequence shown here is derived from an EMBL/GenBank/DDBJ whole genome shotgun (WGS) entry which is preliminary data.</text>
</comment>
<name>A0ABN7W3B6_GIGMA</name>
<protein>
    <submittedName>
        <fullName evidence="1">4792_t:CDS:1</fullName>
    </submittedName>
</protein>
<organism evidence="1 2">
    <name type="scientific">Gigaspora margarita</name>
    <dbReference type="NCBI Taxonomy" id="4874"/>
    <lineage>
        <taxon>Eukaryota</taxon>
        <taxon>Fungi</taxon>
        <taxon>Fungi incertae sedis</taxon>
        <taxon>Mucoromycota</taxon>
        <taxon>Glomeromycotina</taxon>
        <taxon>Glomeromycetes</taxon>
        <taxon>Diversisporales</taxon>
        <taxon>Gigasporaceae</taxon>
        <taxon>Gigaspora</taxon>
    </lineage>
</organism>
<evidence type="ECO:0000313" key="1">
    <source>
        <dbReference type="EMBL" id="CAG8813999.1"/>
    </source>
</evidence>
<feature type="non-terminal residue" evidence="1">
    <location>
        <position position="1"/>
    </location>
</feature>
<dbReference type="Proteomes" id="UP000789901">
    <property type="component" value="Unassembled WGS sequence"/>
</dbReference>
<accession>A0ABN7W3B6</accession>
<proteinExistence type="predicted"/>
<sequence length="68" mass="8116">IKILQSRPKINNELDPKCTLTTIRHNCNRVTTDDWTKFSDDLIKKMEELQLHSLIIQDKDHLNKNWNT</sequence>
<evidence type="ECO:0000313" key="2">
    <source>
        <dbReference type="Proteomes" id="UP000789901"/>
    </source>
</evidence>
<keyword evidence="2" id="KW-1185">Reference proteome</keyword>
<dbReference type="EMBL" id="CAJVQB010029399">
    <property type="protein sequence ID" value="CAG8813999.1"/>
    <property type="molecule type" value="Genomic_DNA"/>
</dbReference>
<gene>
    <name evidence="1" type="ORF">GMARGA_LOCUS25931</name>
</gene>
<reference evidence="1 2" key="1">
    <citation type="submission" date="2021-06" db="EMBL/GenBank/DDBJ databases">
        <authorList>
            <person name="Kallberg Y."/>
            <person name="Tangrot J."/>
            <person name="Rosling A."/>
        </authorList>
    </citation>
    <scope>NUCLEOTIDE SEQUENCE [LARGE SCALE GENOMIC DNA]</scope>
    <source>
        <strain evidence="1 2">120-4 pot B 10/14</strain>
    </source>
</reference>